<proteinExistence type="predicted"/>
<keyword evidence="2" id="KW-0496">Mitochondrion</keyword>
<reference evidence="2" key="1">
    <citation type="submission" date="2017-07" db="EMBL/GenBank/DDBJ databases">
        <title>Mitochondrial genome of Vannella croatica (Amoebozoa, Discosea, Vannellida).</title>
        <authorList>
            <person name="Natalya B."/>
            <person name="Elena N."/>
            <person name="Olja M."/>
            <person name="Anna G."/>
            <person name="Oksana K."/>
            <person name="Alexander K."/>
            <person name="Alexey M."/>
            <person name="Dmitrii P."/>
            <person name="Alexey S."/>
        </authorList>
    </citation>
    <scope>NUCLEOTIDE SEQUENCE</scope>
</reference>
<keyword evidence="1" id="KW-1133">Transmembrane helix</keyword>
<keyword evidence="1" id="KW-0812">Transmembrane</keyword>
<sequence length="115" mass="14252">MLYLNYLIFFIIIIIIGFGIDPVEDKLIKKYIYLKQKIKKEIKKSKKRKGRFKRRGAQLKYNSSSLKDIKKTTKYKKFIKKHKKDPNKIIKLKWWIWFTAHLYNFVFYMFIDLFF</sequence>
<feature type="transmembrane region" description="Helical" evidence="1">
    <location>
        <begin position="6"/>
        <end position="23"/>
    </location>
</feature>
<dbReference type="AlphaFoldDB" id="A0A2I6SS01"/>
<evidence type="ECO:0000313" key="2">
    <source>
        <dbReference type="EMBL" id="AUO29182.1"/>
    </source>
</evidence>
<feature type="transmembrane region" description="Helical" evidence="1">
    <location>
        <begin position="92"/>
        <end position="111"/>
    </location>
</feature>
<geneLocation type="mitochondrion" evidence="2"/>
<accession>A0A2I6SS01</accession>
<gene>
    <name evidence="2" type="primary">ORF2</name>
</gene>
<protein>
    <submittedName>
        <fullName evidence="2">Uncharacterized protein</fullName>
    </submittedName>
</protein>
<name>A0A2I6SS01_9EUKA</name>
<evidence type="ECO:0000256" key="1">
    <source>
        <dbReference type="SAM" id="Phobius"/>
    </source>
</evidence>
<organism evidence="2">
    <name type="scientific">Vannella croatica</name>
    <dbReference type="NCBI Taxonomy" id="1778588"/>
    <lineage>
        <taxon>Eukaryota</taxon>
        <taxon>Amoebozoa</taxon>
        <taxon>Discosea</taxon>
        <taxon>Flabellinia</taxon>
        <taxon>Vannellidae</taxon>
        <taxon>Vannella</taxon>
    </lineage>
</organism>
<keyword evidence="1" id="KW-0472">Membrane</keyword>
<dbReference type="EMBL" id="MF508648">
    <property type="protein sequence ID" value="AUO29182.1"/>
    <property type="molecule type" value="Genomic_DNA"/>
</dbReference>